<dbReference type="Proteomes" id="UP000002518">
    <property type="component" value="Chromosome"/>
</dbReference>
<evidence type="ECO:0000256" key="2">
    <source>
        <dbReference type="SAM" id="Phobius"/>
    </source>
</evidence>
<keyword evidence="5" id="KW-1185">Reference proteome</keyword>
<dbReference type="PATRIC" id="fig|272557.25.peg.451"/>
<protein>
    <submittedName>
        <fullName evidence="4">Surface layer protein</fullName>
    </submittedName>
</protein>
<dbReference type="InterPro" id="IPR000727">
    <property type="entry name" value="T_SNARE_dom"/>
</dbReference>
<dbReference type="KEGG" id="ape:APE_0609.1"/>
<keyword evidence="1" id="KW-0175">Coiled coil</keyword>
<dbReference type="EMBL" id="BA000002">
    <property type="protein sequence ID" value="BAA79579.2"/>
    <property type="molecule type" value="Genomic_DNA"/>
</dbReference>
<dbReference type="RefSeq" id="WP_010865864.1">
    <property type="nucleotide sequence ID" value="NC_000854.2"/>
</dbReference>
<organism evidence="4 5">
    <name type="scientific">Aeropyrum pernix (strain ATCC 700893 / DSM 11879 / JCM 9820 / NBRC 100138 / K1)</name>
    <dbReference type="NCBI Taxonomy" id="272557"/>
    <lineage>
        <taxon>Archaea</taxon>
        <taxon>Thermoproteota</taxon>
        <taxon>Thermoprotei</taxon>
        <taxon>Desulfurococcales</taxon>
        <taxon>Desulfurococcaceae</taxon>
        <taxon>Aeropyrum</taxon>
    </lineage>
</organism>
<keyword evidence="2" id="KW-0812">Transmembrane</keyword>
<evidence type="ECO:0000256" key="1">
    <source>
        <dbReference type="SAM" id="Coils"/>
    </source>
</evidence>
<feature type="coiled-coil region" evidence="1">
    <location>
        <begin position="1211"/>
        <end position="1238"/>
    </location>
</feature>
<feature type="domain" description="T-SNARE coiled-coil homology" evidence="3">
    <location>
        <begin position="1448"/>
        <end position="1510"/>
    </location>
</feature>
<evidence type="ECO:0000313" key="5">
    <source>
        <dbReference type="Proteomes" id="UP000002518"/>
    </source>
</evidence>
<dbReference type="PROSITE" id="PS50192">
    <property type="entry name" value="T_SNARE"/>
    <property type="match status" value="1"/>
</dbReference>
<accession>Q9YEG7</accession>
<dbReference type="STRING" id="272557.APE_0609.1"/>
<reference evidence="4 5" key="1">
    <citation type="journal article" date="1999" name="DNA Res.">
        <title>Complete genome sequence of an aerobic hyper-thermophilic crenarchaeon, Aeropyrum pernix K1.</title>
        <authorList>
            <person name="Kawarabayasi Y."/>
            <person name="Hino Y."/>
            <person name="Horikawa H."/>
            <person name="Yamazaki S."/>
            <person name="Haikawa Y."/>
            <person name="Jin-no K."/>
            <person name="Takahashi M."/>
            <person name="Sekine M."/>
            <person name="Baba S."/>
            <person name="Ankai A."/>
            <person name="Kosugi H."/>
            <person name="Hosoyama A."/>
            <person name="Fukui S."/>
            <person name="Nagai Y."/>
            <person name="Nishijima K."/>
            <person name="Nakazawa H."/>
            <person name="Takamiya M."/>
            <person name="Masuda S."/>
            <person name="Funahashi T."/>
            <person name="Tanaka T."/>
            <person name="Kudoh Y."/>
            <person name="Yamazaki J."/>
            <person name="Kushida N."/>
            <person name="Oguchi A."/>
            <person name="Aoki K."/>
            <person name="Kubota K."/>
            <person name="Nakamura Y."/>
            <person name="Nomura N."/>
            <person name="Sako Y."/>
            <person name="Kikuchi H."/>
        </authorList>
    </citation>
    <scope>NUCLEOTIDE SEQUENCE [LARGE SCALE GENOMIC DNA]</scope>
    <source>
        <strain evidence="5">ATCC 700893 / DSM 11879 / JCM 9820 / NBRC 100138 / K1</strain>
    </source>
</reference>
<dbReference type="PIR" id="C72647">
    <property type="entry name" value="C72647"/>
</dbReference>
<proteinExistence type="predicted"/>
<gene>
    <name evidence="4" type="ordered locus">APE_0609.1</name>
</gene>
<feature type="transmembrane region" description="Helical" evidence="2">
    <location>
        <begin position="1524"/>
        <end position="1544"/>
    </location>
</feature>
<sequence>MRIVSIAIAALMVALFTLPTVLPIAQAAQDVIPAQTIEPGFDEPLVIDLDQMQDMVALTIVGQGFQDASGLTFEIWRIVGERTSFGVYDFTTPIAVYGGDNQARLRYVLGEWVEDPSDLTPPTLVIDMEDITAETGETVTVGPYELRIKDEAGNVGRIEFTVADLVSGAPTITALNPYATVEDARMEIDHGLLSGDPPTDTIFDIDPMYEGYVLPIYRPGDEVEFSVGNIPGTTERIYVYLDWVGSGNSVRISPGETGTLRLPKELPMGIHLLIAVIYYEDAGERHATLAFTPIYIIPKLFEAEPFVIEGDAGETISLDIRGLPFSTQVGNDIDGDGSLEVGWLENPFSGTGNTFDLIIDGPVSTTERGSLSVTTVLEDDIEGQDRGSLDLYLYVRGGDSTIVWNHDVEPDLHVVTEIKFPAALVASRPDVPPDSFTYGDSGLVVYVDGDPLTSANSPLEIPGCSDSIVEVVVFNTMARATVSIYLGPFLLGTVTTDSRGAAKLTVNLAEIGPLPDADATGDMDYAFTAVAVRGGFYDNINMDNEDGIFIDIVPTYFVDVGETAFYFEDGGIWAGNGTQFIITICGVEPFETVTITEEIDLESSASTVVADSRGVAQYVHIAPDIENTGKDVTVIAQDSDNDTSAYFSTVLEYKVPELLTFNTSYEIDSTALGTIKYSTDKPGNSLNSGTTDTLEIDADNTGYVVPGLTYEVYIGDTVVEVDGQDIISNEPYPLDTVAPGEPGVYPLTIKAQGFSFIEEGLYYLVVSDPLSLEPQIIQVYPMESEILAGPPGGVLFAAFNYTDEDSIEIRSPTITTPGSTPASFDVIADTGVTVTLSGDEYVVGVDDNGAVMYTVENFQTPATTHTLHMQGGLGGLFTFNIELVPHWKVTILNTDIDGDGVSEVAASGENVQVQVIAHGAKSGGLYKVVLVKPGTEDPLVSLAGETFESAAFQASVDGTINATVTVAPELINVALASMFEAVVVDVQTGQVVARSLNLAEVVPAIGSNAMLSTYILTPLTPLKLYVSFTPFSSLTDPVDDDPSATFADDTIVAVTVQVSVKTLAGATLFTTVGTAISYYDFVNNTFANPYDASTLSGAIFLVLIPNYDKSLAGQYVKIVIDKIVVQTVENDSDLTNPTPEFHLVPDTIDYTLGVVRLGADGGVLSIVDLSSVEEGISEVKSIVLAIQDDLTVIDTKLDSIEATVTEINEGVAILQTDLGNLQASVDELTELLQQTGEEITMKLDEISGDLAEISNGVATIQGDVATILELLDAMNATLTTIQGDVAEIKTTAGTILVSVQDLQTIVADSTDAVIKAVEDNVALVLDGQQLILESLDTLDAKITAVSDGVAEVQTILGDVSVSLEDLVEANATIEEVVVENNQLLATITTSMGTLTADMSTLKDLIESGVNVKLDQVLEDLSTISDQNAQLAAQAEAIAQTLAAVQDDTAKITDIQSTLASVAGDVASVKQDTSTISSKLDDANGKLDSISSKVDSVSSAVADIQEQLGQVGDTAESASGRAQTWGIINAVLSLAVLGVAGYLVLQLTRRE</sequence>
<name>Q9YEG7_AERPE</name>
<dbReference type="eggNOG" id="arCOG06364">
    <property type="taxonomic scope" value="Archaea"/>
</dbReference>
<dbReference type="GeneID" id="1444759"/>
<keyword evidence="2" id="KW-1133">Transmembrane helix</keyword>
<dbReference type="Gene3D" id="1.10.287.1490">
    <property type="match status" value="1"/>
</dbReference>
<keyword evidence="2" id="KW-0472">Membrane</keyword>
<dbReference type="Gene3D" id="1.20.1480.30">
    <property type="entry name" value="Designed four-helix bundle protein"/>
    <property type="match status" value="1"/>
</dbReference>
<evidence type="ECO:0000313" key="4">
    <source>
        <dbReference type="EMBL" id="BAA79579.2"/>
    </source>
</evidence>
<dbReference type="EnsemblBacteria" id="BAA79579">
    <property type="protein sequence ID" value="BAA79579"/>
    <property type="gene ID" value="APE_0609.1"/>
</dbReference>
<evidence type="ECO:0000259" key="3">
    <source>
        <dbReference type="PROSITE" id="PS50192"/>
    </source>
</evidence>